<dbReference type="RefSeq" id="XP_018013187.1">
    <property type="nucleotide sequence ID" value="XM_018157698.1"/>
</dbReference>
<dbReference type="CDD" id="cd00063">
    <property type="entry name" value="FN3"/>
    <property type="match status" value="1"/>
</dbReference>
<feature type="region of interest" description="Disordered" evidence="1">
    <location>
        <begin position="325"/>
        <end position="353"/>
    </location>
</feature>
<keyword evidence="4" id="KW-1185">Reference proteome</keyword>
<keyword evidence="2" id="KW-0812">Transmembrane</keyword>
<feature type="compositionally biased region" description="Basic and acidic residues" evidence="1">
    <location>
        <begin position="216"/>
        <end position="225"/>
    </location>
</feature>
<feature type="compositionally biased region" description="Polar residues" evidence="1">
    <location>
        <begin position="164"/>
        <end position="173"/>
    </location>
</feature>
<sequence>MSEQVVNVSETWPEFAIRGLSAGHNYTATVTAYNSRGSAPAAHVLIFTGTEAQMHKSLPSRKPPSPMTLVMGVICGALLVLGLMLIAMWALRGRRRQGPCPQPSPGGRPQDTRSIVVGSGGLGMSVKCNLDTKEKFEVSDIQKHEKAGRGLRARRQPDPDILKSGTSFGSDEQLSSSESLPPRLSPHLRDATSTPVTLLQLSGSRPLLDGYGDLSPLRERGDSRSKTSVGDIMSGGDLLRNPVSGDLMRNLESADLLQSPGSGDLLMNPESRDLLRISGSGDLLRNPGLGDLLRTRDLLKVGEISMHPRGSVVFSRGVLSGSPIPRSSNLSGLRDSPSPVRGESSPRLRGDLGFDSLSGRDVSSCYGTLSASPGVTQHLLSGRDSIL</sequence>
<dbReference type="OrthoDB" id="10239600at2759"/>
<protein>
    <submittedName>
        <fullName evidence="5">Uncharacterized protein LOC108670238</fullName>
    </submittedName>
</protein>
<feature type="domain" description="Fibronectin type-III" evidence="3">
    <location>
        <begin position="1"/>
        <end position="53"/>
    </location>
</feature>
<evidence type="ECO:0000313" key="5">
    <source>
        <dbReference type="RefSeq" id="XP_018013187.1"/>
    </source>
</evidence>
<accession>A0A8B7NHS1</accession>
<dbReference type="KEGG" id="hazt:108670238"/>
<dbReference type="AlphaFoldDB" id="A0A8B7NHS1"/>
<keyword evidence="2" id="KW-1133">Transmembrane helix</keyword>
<name>A0A8B7NHS1_HYAAZ</name>
<dbReference type="PROSITE" id="PS50853">
    <property type="entry name" value="FN3"/>
    <property type="match status" value="1"/>
</dbReference>
<keyword evidence="2" id="KW-0472">Membrane</keyword>
<evidence type="ECO:0000313" key="4">
    <source>
        <dbReference type="Proteomes" id="UP000694843"/>
    </source>
</evidence>
<dbReference type="Gene3D" id="2.60.40.10">
    <property type="entry name" value="Immunoglobulins"/>
    <property type="match status" value="1"/>
</dbReference>
<feature type="region of interest" description="Disordered" evidence="1">
    <location>
        <begin position="209"/>
        <end position="237"/>
    </location>
</feature>
<dbReference type="GeneID" id="108670238"/>
<evidence type="ECO:0000259" key="3">
    <source>
        <dbReference type="PROSITE" id="PS50853"/>
    </source>
</evidence>
<evidence type="ECO:0000256" key="1">
    <source>
        <dbReference type="SAM" id="MobiDB-lite"/>
    </source>
</evidence>
<dbReference type="InterPro" id="IPR036116">
    <property type="entry name" value="FN3_sf"/>
</dbReference>
<feature type="region of interest" description="Disordered" evidence="1">
    <location>
        <begin position="141"/>
        <end position="192"/>
    </location>
</feature>
<dbReference type="Proteomes" id="UP000694843">
    <property type="component" value="Unplaced"/>
</dbReference>
<evidence type="ECO:0000256" key="2">
    <source>
        <dbReference type="SAM" id="Phobius"/>
    </source>
</evidence>
<organism evidence="4 5">
    <name type="scientific">Hyalella azteca</name>
    <name type="common">Amphipod</name>
    <dbReference type="NCBI Taxonomy" id="294128"/>
    <lineage>
        <taxon>Eukaryota</taxon>
        <taxon>Metazoa</taxon>
        <taxon>Ecdysozoa</taxon>
        <taxon>Arthropoda</taxon>
        <taxon>Crustacea</taxon>
        <taxon>Multicrustacea</taxon>
        <taxon>Malacostraca</taxon>
        <taxon>Eumalacostraca</taxon>
        <taxon>Peracarida</taxon>
        <taxon>Amphipoda</taxon>
        <taxon>Senticaudata</taxon>
        <taxon>Talitrida</taxon>
        <taxon>Talitroidea</taxon>
        <taxon>Hyalellidae</taxon>
        <taxon>Hyalella</taxon>
    </lineage>
</organism>
<proteinExistence type="predicted"/>
<dbReference type="InterPro" id="IPR003961">
    <property type="entry name" value="FN3_dom"/>
</dbReference>
<gene>
    <name evidence="5" type="primary">LOC108670238</name>
</gene>
<feature type="transmembrane region" description="Helical" evidence="2">
    <location>
        <begin position="69"/>
        <end position="91"/>
    </location>
</feature>
<dbReference type="SUPFAM" id="SSF49265">
    <property type="entry name" value="Fibronectin type III"/>
    <property type="match status" value="1"/>
</dbReference>
<dbReference type="InterPro" id="IPR013783">
    <property type="entry name" value="Ig-like_fold"/>
</dbReference>
<feature type="region of interest" description="Disordered" evidence="1">
    <location>
        <begin position="95"/>
        <end position="118"/>
    </location>
</feature>
<reference evidence="5" key="1">
    <citation type="submission" date="2025-08" db="UniProtKB">
        <authorList>
            <consortium name="RefSeq"/>
        </authorList>
    </citation>
    <scope>IDENTIFICATION</scope>
</reference>